<evidence type="ECO:0000256" key="4">
    <source>
        <dbReference type="ARBA" id="ARBA00022679"/>
    </source>
</evidence>
<evidence type="ECO:0000256" key="10">
    <source>
        <dbReference type="SAM" id="SignalP"/>
    </source>
</evidence>
<evidence type="ECO:0000259" key="11">
    <source>
        <dbReference type="PROSITE" id="PS52029"/>
    </source>
</evidence>
<organism evidence="12 13">
    <name type="scientific">Pannonibacter indicus</name>
    <dbReference type="NCBI Taxonomy" id="466044"/>
    <lineage>
        <taxon>Bacteria</taxon>
        <taxon>Pseudomonadati</taxon>
        <taxon>Pseudomonadota</taxon>
        <taxon>Alphaproteobacteria</taxon>
        <taxon>Hyphomicrobiales</taxon>
        <taxon>Stappiaceae</taxon>
        <taxon>Pannonibacter</taxon>
    </lineage>
</organism>
<dbReference type="GO" id="GO:0018104">
    <property type="term" value="P:peptidoglycan-protein cross-linking"/>
    <property type="evidence" value="ECO:0007669"/>
    <property type="project" value="TreeGrafter"/>
</dbReference>
<dbReference type="RefSeq" id="WP_055457119.1">
    <property type="nucleotide sequence ID" value="NZ_CYHE01000021.1"/>
</dbReference>
<keyword evidence="7 9" id="KW-0573">Peptidoglycan synthesis</keyword>
<dbReference type="UniPathway" id="UPA00219"/>
<proteinExistence type="inferred from homology"/>
<evidence type="ECO:0000256" key="6">
    <source>
        <dbReference type="ARBA" id="ARBA00022960"/>
    </source>
</evidence>
<dbReference type="Gene3D" id="2.40.440.10">
    <property type="entry name" value="L,D-transpeptidase catalytic domain-like"/>
    <property type="match status" value="1"/>
</dbReference>
<dbReference type="GO" id="GO:0016757">
    <property type="term" value="F:glycosyltransferase activity"/>
    <property type="evidence" value="ECO:0007669"/>
    <property type="project" value="UniProtKB-KW"/>
</dbReference>
<dbReference type="CDD" id="cd16913">
    <property type="entry name" value="YkuD_like"/>
    <property type="match status" value="1"/>
</dbReference>
<feature type="active site" description="Nucleophile" evidence="9">
    <location>
        <position position="182"/>
    </location>
</feature>
<dbReference type="InterPro" id="IPR038063">
    <property type="entry name" value="Transpep_catalytic_dom"/>
</dbReference>
<feature type="domain" description="L,D-TPase catalytic" evidence="11">
    <location>
        <begin position="73"/>
        <end position="206"/>
    </location>
</feature>
<feature type="signal peptide" evidence="10">
    <location>
        <begin position="1"/>
        <end position="28"/>
    </location>
</feature>
<keyword evidence="4" id="KW-0808">Transferase</keyword>
<keyword evidence="13" id="KW-1185">Reference proteome</keyword>
<evidence type="ECO:0000256" key="2">
    <source>
        <dbReference type="ARBA" id="ARBA00005992"/>
    </source>
</evidence>
<dbReference type="PANTHER" id="PTHR30582:SF24">
    <property type="entry name" value="L,D-TRANSPEPTIDASE ERFK_SRFK-RELATED"/>
    <property type="match status" value="1"/>
</dbReference>
<keyword evidence="10" id="KW-0732">Signal</keyword>
<dbReference type="GO" id="GO:0005576">
    <property type="term" value="C:extracellular region"/>
    <property type="evidence" value="ECO:0007669"/>
    <property type="project" value="TreeGrafter"/>
</dbReference>
<dbReference type="OrthoDB" id="9795305at2"/>
<evidence type="ECO:0000256" key="9">
    <source>
        <dbReference type="PROSITE-ProRule" id="PRU01373"/>
    </source>
</evidence>
<keyword evidence="8 9" id="KW-0961">Cell wall biogenesis/degradation</keyword>
<dbReference type="GO" id="GO:0071972">
    <property type="term" value="F:peptidoglycan L,D-transpeptidase activity"/>
    <property type="evidence" value="ECO:0007669"/>
    <property type="project" value="TreeGrafter"/>
</dbReference>
<dbReference type="PROSITE" id="PS52029">
    <property type="entry name" value="LD_TPASE"/>
    <property type="match status" value="1"/>
</dbReference>
<dbReference type="Pfam" id="PF03734">
    <property type="entry name" value="YkuD"/>
    <property type="match status" value="1"/>
</dbReference>
<evidence type="ECO:0000313" key="13">
    <source>
        <dbReference type="Proteomes" id="UP000183900"/>
    </source>
</evidence>
<comment type="pathway">
    <text evidence="1 9">Cell wall biogenesis; peptidoglycan biosynthesis.</text>
</comment>
<name>A0A0K6ICE2_9HYPH</name>
<evidence type="ECO:0000256" key="1">
    <source>
        <dbReference type="ARBA" id="ARBA00004752"/>
    </source>
</evidence>
<dbReference type="InterPro" id="IPR050979">
    <property type="entry name" value="LD-transpeptidase"/>
</dbReference>
<evidence type="ECO:0000256" key="7">
    <source>
        <dbReference type="ARBA" id="ARBA00022984"/>
    </source>
</evidence>
<dbReference type="PANTHER" id="PTHR30582">
    <property type="entry name" value="L,D-TRANSPEPTIDASE"/>
    <property type="match status" value="1"/>
</dbReference>
<protein>
    <submittedName>
        <fullName evidence="12">L,D-transpeptidase catalytic domain</fullName>
    </submittedName>
</protein>
<dbReference type="AlphaFoldDB" id="A0A0K6ICE2"/>
<feature type="active site" description="Proton donor/acceptor" evidence="9">
    <location>
        <position position="166"/>
    </location>
</feature>
<evidence type="ECO:0000313" key="12">
    <source>
        <dbReference type="EMBL" id="CUB00761.1"/>
    </source>
</evidence>
<dbReference type="Proteomes" id="UP000183900">
    <property type="component" value="Unassembled WGS sequence"/>
</dbReference>
<dbReference type="InterPro" id="IPR005490">
    <property type="entry name" value="LD_TPept_cat_dom"/>
</dbReference>
<dbReference type="EMBL" id="CYHE01000021">
    <property type="protein sequence ID" value="CUB00761.1"/>
    <property type="molecule type" value="Genomic_DNA"/>
</dbReference>
<dbReference type="GO" id="GO:0071555">
    <property type="term" value="P:cell wall organization"/>
    <property type="evidence" value="ECO:0007669"/>
    <property type="project" value="UniProtKB-UniRule"/>
</dbReference>
<evidence type="ECO:0000256" key="3">
    <source>
        <dbReference type="ARBA" id="ARBA00022676"/>
    </source>
</evidence>
<keyword evidence="6 9" id="KW-0133">Cell shape</keyword>
<keyword evidence="5" id="KW-0378">Hydrolase</keyword>
<evidence type="ECO:0000256" key="5">
    <source>
        <dbReference type="ARBA" id="ARBA00022801"/>
    </source>
</evidence>
<dbReference type="SUPFAM" id="SSF141523">
    <property type="entry name" value="L,D-transpeptidase catalytic domain-like"/>
    <property type="match status" value="1"/>
</dbReference>
<reference evidence="13" key="1">
    <citation type="submission" date="2015-08" db="EMBL/GenBank/DDBJ databases">
        <authorList>
            <person name="Varghese N."/>
        </authorList>
    </citation>
    <scope>NUCLEOTIDE SEQUENCE [LARGE SCALE GENOMIC DNA]</scope>
    <source>
        <strain evidence="13">DSM 23407</strain>
    </source>
</reference>
<sequence length="206" mass="23114">MHRLSRLTFMAAVAGIALSVFSAVPASAYDSTHYDPVTRQWLEMKLTPEVAAKIARREYKRKMVDYRGPEAPGTIIVDTAERRLYHVLGNGKAMRYGIGVGRDGFTWKGEEKITRKAEWPGWTPPPEMIARERKKGRKLPAFMAGGPQNPMGARALYLGNTVYRIHGTNEDWSIGQAVSSGCFRMWNDDVEHLYSEVSVGAKVVIR</sequence>
<comment type="similarity">
    <text evidence="2">Belongs to the YkuD family.</text>
</comment>
<accession>A0A0K6ICE2</accession>
<dbReference type="FunFam" id="2.40.440.10:FF:000002">
    <property type="entry name" value="L,D-transpeptidase ErfK/SrfK"/>
    <property type="match status" value="1"/>
</dbReference>
<gene>
    <name evidence="12" type="ORF">Ga0061067_12126</name>
</gene>
<evidence type="ECO:0000256" key="8">
    <source>
        <dbReference type="ARBA" id="ARBA00023316"/>
    </source>
</evidence>
<dbReference type="GO" id="GO:0008360">
    <property type="term" value="P:regulation of cell shape"/>
    <property type="evidence" value="ECO:0007669"/>
    <property type="project" value="UniProtKB-UniRule"/>
</dbReference>
<keyword evidence="3" id="KW-0328">Glycosyltransferase</keyword>
<feature type="chain" id="PRO_5005505465" evidence="10">
    <location>
        <begin position="29"/>
        <end position="206"/>
    </location>
</feature>